<feature type="compositionally biased region" description="Basic and acidic residues" evidence="1">
    <location>
        <begin position="210"/>
        <end position="223"/>
    </location>
</feature>
<gene>
    <name evidence="3" type="ORF">Tco025E_02052</name>
</gene>
<dbReference type="InterPro" id="IPR001227">
    <property type="entry name" value="Ac_transferase_dom_sf"/>
</dbReference>
<dbReference type="Pfam" id="PF16073">
    <property type="entry name" value="SAT"/>
    <property type="match status" value="1"/>
</dbReference>
<feature type="compositionally biased region" description="Basic and acidic residues" evidence="1">
    <location>
        <begin position="1"/>
        <end position="14"/>
    </location>
</feature>
<dbReference type="GO" id="GO:0016740">
    <property type="term" value="F:transferase activity"/>
    <property type="evidence" value="ECO:0007669"/>
    <property type="project" value="InterPro"/>
</dbReference>
<dbReference type="OrthoDB" id="5417908at2759"/>
<protein>
    <recommendedName>
        <fullName evidence="2">Starter acyltransferase (SAT) domain-containing protein</fullName>
    </recommendedName>
</protein>
<evidence type="ECO:0000313" key="3">
    <source>
        <dbReference type="EMBL" id="RNF25670.1"/>
    </source>
</evidence>
<feature type="compositionally biased region" description="Low complexity" evidence="1">
    <location>
        <begin position="178"/>
        <end position="196"/>
    </location>
</feature>
<dbReference type="Proteomes" id="UP000284403">
    <property type="component" value="Unassembled WGS sequence"/>
</dbReference>
<accession>A0A3R7N5D5</accession>
<organism evidence="3 4">
    <name type="scientific">Trypanosoma conorhini</name>
    <dbReference type="NCBI Taxonomy" id="83891"/>
    <lineage>
        <taxon>Eukaryota</taxon>
        <taxon>Discoba</taxon>
        <taxon>Euglenozoa</taxon>
        <taxon>Kinetoplastea</taxon>
        <taxon>Metakinetoplastina</taxon>
        <taxon>Trypanosomatida</taxon>
        <taxon>Trypanosomatidae</taxon>
        <taxon>Trypanosoma</taxon>
    </lineage>
</organism>
<dbReference type="EMBL" id="MKKU01000078">
    <property type="protein sequence ID" value="RNF25670.1"/>
    <property type="molecule type" value="Genomic_DNA"/>
</dbReference>
<evidence type="ECO:0000259" key="2">
    <source>
        <dbReference type="Pfam" id="PF16073"/>
    </source>
</evidence>
<sequence>MHARGSDDPDRVPDECGAGVPGVSAEGNDHRDQAVHVGPASAHFTGLFPTRTWRAEATTWAADASSWWRLFGLPIVSRTLSGAASCYGMSRGPSVRRVAESHAALVTGFVHRNFSPSLTAGVRELAVREPALCDVTVLGDGVEAEHRRQRAAAHAEEQLEPTVPLHGGQCTPPGAKVASAPSRPSPSAASEAAQSALQTEPVKPSSTQSTEHDAPKFSVSDSREENVSCLQDVLQEAALAMSSLSAEEVLLPQRIASLFAAEAAQRVTVARRRKRGIFGLFGNIDQGYFEAFARVFRRNQGLLEEFLERVLQSTPDRYAAKLGVMDILRLECGTLDDQFFIDPLVAWPMQLLYEVSCFYVTARRHGYHNTFEAMRRQGGVFASGKGLFAALAVAMSPTAEELVQHTAQMFQAACIVGLVYSKLEMQLKVQVQKCGQRRFSLLLVNISTISLQLLLDEVNKVDFGSSSGGGGGGNATPHCIPMSRLEMTRVISSHSAIVCGHPLDLERLSTLLFCYADATGLRVHVEYLRTTVPENSPFYNQWQHLELLHLWKDSAVELDAARLQLTLYSPVDGQPWNRFSTCALADRVAMAVTYALQDLTCSLRHMRCGDVLLDFSASALCMSHLIACTRGNITMLSQPADCVSRCALTSPRRSPDDGVLRSTLASCARINTILQSMQWEGKPRQACVLSLTMSFADLGLLVSAEAFSTASSVPHWKGRKGESKFPRTFATRSPRSGVLADFILSLCDDAAVSAENDAWASAIGAPSAAAAAMPIHYLALPNENFSVAMDIYHDSPVVRYYEMQCNCFLTRGAVEFTRRLSLCTGIAFPPHTLLMCPTVLSLMELLDTYEFLGRRAPDED</sequence>
<name>A0A3R7N5D5_9TRYP</name>
<dbReference type="Gene3D" id="3.40.366.10">
    <property type="entry name" value="Malonyl-Coenzyme A Acyl Carrier Protein, domain 2"/>
    <property type="match status" value="1"/>
</dbReference>
<comment type="caution">
    <text evidence="3">The sequence shown here is derived from an EMBL/GenBank/DDBJ whole genome shotgun (WGS) entry which is preliminary data.</text>
</comment>
<dbReference type="InterPro" id="IPR032088">
    <property type="entry name" value="SAT"/>
</dbReference>
<reference evidence="3 4" key="1">
    <citation type="journal article" date="2018" name="BMC Genomics">
        <title>Genomic comparison of Trypanosoma conorhini and Trypanosoma rangeli to Trypanosoma cruzi strains of high and low virulence.</title>
        <authorList>
            <person name="Bradwell K.R."/>
            <person name="Koparde V.N."/>
            <person name="Matveyev A.V."/>
            <person name="Serrano M.G."/>
            <person name="Alves J.M."/>
            <person name="Parikh H."/>
            <person name="Huang B."/>
            <person name="Lee V."/>
            <person name="Espinosa-Alvarez O."/>
            <person name="Ortiz P.A."/>
            <person name="Costa-Martins A.G."/>
            <person name="Teixeira M.M."/>
            <person name="Buck G.A."/>
        </authorList>
    </citation>
    <scope>NUCLEOTIDE SEQUENCE [LARGE SCALE GENOMIC DNA]</scope>
    <source>
        <strain evidence="3 4">025E</strain>
    </source>
</reference>
<evidence type="ECO:0000256" key="1">
    <source>
        <dbReference type="SAM" id="MobiDB-lite"/>
    </source>
</evidence>
<feature type="region of interest" description="Disordered" evidence="1">
    <location>
        <begin position="148"/>
        <end position="223"/>
    </location>
</feature>
<dbReference type="RefSeq" id="XP_029230876.1">
    <property type="nucleotide sequence ID" value="XM_029368987.1"/>
</dbReference>
<feature type="region of interest" description="Disordered" evidence="1">
    <location>
        <begin position="1"/>
        <end position="30"/>
    </location>
</feature>
<dbReference type="GeneID" id="40315663"/>
<evidence type="ECO:0000313" key="4">
    <source>
        <dbReference type="Proteomes" id="UP000284403"/>
    </source>
</evidence>
<keyword evidence="4" id="KW-1185">Reference proteome</keyword>
<feature type="domain" description="Starter acyltransferase (SAT)" evidence="2">
    <location>
        <begin position="280"/>
        <end position="460"/>
    </location>
</feature>
<dbReference type="AlphaFoldDB" id="A0A3R7N5D5"/>
<proteinExistence type="predicted"/>